<reference evidence="1 2" key="1">
    <citation type="journal article" date="2013" name="Int. J. Syst. Evol. Microbiol.">
        <title>Tumebacillus flagellatus sp. nov., an alpha-amylase/pullulanase-producing bacterium isolated from cassava wastewater.</title>
        <authorList>
            <person name="Wang Q."/>
            <person name="Xie N."/>
            <person name="Qin Y."/>
            <person name="Shen N."/>
            <person name="Zhu J."/>
            <person name="Mi H."/>
            <person name="Huang R."/>
        </authorList>
    </citation>
    <scope>NUCLEOTIDE SEQUENCE [LARGE SCALE GENOMIC DNA]</scope>
    <source>
        <strain evidence="1 2">GST4</strain>
    </source>
</reference>
<dbReference type="AlphaFoldDB" id="A0A074LME2"/>
<evidence type="ECO:0000313" key="2">
    <source>
        <dbReference type="Proteomes" id="UP000027931"/>
    </source>
</evidence>
<gene>
    <name evidence="1" type="ORF">EL26_11315</name>
</gene>
<organism evidence="1 2">
    <name type="scientific">Tumebacillus flagellatus</name>
    <dbReference type="NCBI Taxonomy" id="1157490"/>
    <lineage>
        <taxon>Bacteria</taxon>
        <taxon>Bacillati</taxon>
        <taxon>Bacillota</taxon>
        <taxon>Bacilli</taxon>
        <taxon>Bacillales</taxon>
        <taxon>Alicyclobacillaceae</taxon>
        <taxon>Tumebacillus</taxon>
    </lineage>
</organism>
<comment type="caution">
    <text evidence="1">The sequence shown here is derived from an EMBL/GenBank/DDBJ whole genome shotgun (WGS) entry which is preliminary data.</text>
</comment>
<dbReference type="EMBL" id="JMIR01000013">
    <property type="protein sequence ID" value="KEO83271.1"/>
    <property type="molecule type" value="Genomic_DNA"/>
</dbReference>
<dbReference type="Proteomes" id="UP000027931">
    <property type="component" value="Unassembled WGS sequence"/>
</dbReference>
<accession>A0A074LME2</accession>
<evidence type="ECO:0000313" key="1">
    <source>
        <dbReference type="EMBL" id="KEO83271.1"/>
    </source>
</evidence>
<keyword evidence="2" id="KW-1185">Reference proteome</keyword>
<sequence length="82" mass="9073">MSAICLNPRRANNYEIFASIRSLSATIAINSELVGFDLPTFTVLPNSARIESTLPRLGVEGFLGFGNFLLLILLPDIYRFPI</sequence>
<name>A0A074LME2_9BACL</name>
<proteinExistence type="predicted"/>
<protein>
    <submittedName>
        <fullName evidence="1">Uncharacterized protein</fullName>
    </submittedName>
</protein>